<dbReference type="Proteomes" id="UP001597263">
    <property type="component" value="Unassembled WGS sequence"/>
</dbReference>
<dbReference type="PANTHER" id="PTHR10438:SF468">
    <property type="entry name" value="THIOREDOXIN-1-RELATED"/>
    <property type="match status" value="1"/>
</dbReference>
<dbReference type="EMBL" id="JBHTMA010000005">
    <property type="protein sequence ID" value="MFD1226049.1"/>
    <property type="molecule type" value="Genomic_DNA"/>
</dbReference>
<comment type="caution">
    <text evidence="2">The sequence shown here is derived from an EMBL/GenBank/DDBJ whole genome shotgun (WGS) entry which is preliminary data.</text>
</comment>
<evidence type="ECO:0000259" key="1">
    <source>
        <dbReference type="PROSITE" id="PS51352"/>
    </source>
</evidence>
<gene>
    <name evidence="2" type="ORF">ACFQ35_02515</name>
</gene>
<dbReference type="PANTHER" id="PTHR10438">
    <property type="entry name" value="THIOREDOXIN"/>
    <property type="match status" value="1"/>
</dbReference>
<dbReference type="SUPFAM" id="SSF52833">
    <property type="entry name" value="Thioredoxin-like"/>
    <property type="match status" value="1"/>
</dbReference>
<name>A0ABW3V0F2_9HYPH</name>
<dbReference type="InterPro" id="IPR013766">
    <property type="entry name" value="Thioredoxin_domain"/>
</dbReference>
<evidence type="ECO:0000313" key="2">
    <source>
        <dbReference type="EMBL" id="MFD1226049.1"/>
    </source>
</evidence>
<dbReference type="InterPro" id="IPR050620">
    <property type="entry name" value="Thioredoxin_H-type-like"/>
</dbReference>
<dbReference type="InterPro" id="IPR036249">
    <property type="entry name" value="Thioredoxin-like_sf"/>
</dbReference>
<dbReference type="Pfam" id="PF00085">
    <property type="entry name" value="Thioredoxin"/>
    <property type="match status" value="1"/>
</dbReference>
<dbReference type="RefSeq" id="WP_289387943.1">
    <property type="nucleotide sequence ID" value="NZ_JAUCBM010000007.1"/>
</dbReference>
<dbReference type="PROSITE" id="PS51352">
    <property type="entry name" value="THIOREDOXIN_2"/>
    <property type="match status" value="1"/>
</dbReference>
<feature type="domain" description="Thioredoxin" evidence="1">
    <location>
        <begin position="1"/>
        <end position="112"/>
    </location>
</feature>
<protein>
    <submittedName>
        <fullName evidence="2">Thioredoxin family protein</fullName>
    </submittedName>
</protein>
<reference evidence="3" key="1">
    <citation type="journal article" date="2019" name="Int. J. Syst. Evol. Microbiol.">
        <title>The Global Catalogue of Microorganisms (GCM) 10K type strain sequencing project: providing services to taxonomists for standard genome sequencing and annotation.</title>
        <authorList>
            <consortium name="The Broad Institute Genomics Platform"/>
            <consortium name="The Broad Institute Genome Sequencing Center for Infectious Disease"/>
            <person name="Wu L."/>
            <person name="Ma J."/>
        </authorList>
    </citation>
    <scope>NUCLEOTIDE SEQUENCE [LARGE SCALE GENOMIC DNA]</scope>
    <source>
        <strain evidence="3">CCUG 49584</strain>
    </source>
</reference>
<accession>A0ABW3V0F2</accession>
<organism evidence="2 3">
    <name type="scientific">Pseudochrobactrum kiredjianiae</name>
    <dbReference type="NCBI Taxonomy" id="386305"/>
    <lineage>
        <taxon>Bacteria</taxon>
        <taxon>Pseudomonadati</taxon>
        <taxon>Pseudomonadota</taxon>
        <taxon>Alphaproteobacteria</taxon>
        <taxon>Hyphomicrobiales</taxon>
        <taxon>Brucellaceae</taxon>
        <taxon>Pseudochrobactrum</taxon>
    </lineage>
</organism>
<sequence>MSRIIRLNINNFSRAIQNPQSADGLGVIYFSATWCQPCKNMMPVFQQLVQEMHQTDILFGEVDVAEAPTIVQSYGLRSVPSIAVFKYGQLIKIIAGEMSLNKLRAQLQRNFPL</sequence>
<keyword evidence="3" id="KW-1185">Reference proteome</keyword>
<proteinExistence type="predicted"/>
<evidence type="ECO:0000313" key="3">
    <source>
        <dbReference type="Proteomes" id="UP001597263"/>
    </source>
</evidence>
<dbReference type="CDD" id="cd02947">
    <property type="entry name" value="TRX_family"/>
    <property type="match status" value="1"/>
</dbReference>
<dbReference type="Gene3D" id="3.40.30.10">
    <property type="entry name" value="Glutaredoxin"/>
    <property type="match status" value="1"/>
</dbReference>